<evidence type="ECO:0000256" key="1">
    <source>
        <dbReference type="ARBA" id="ARBA00006484"/>
    </source>
</evidence>
<keyword evidence="8" id="KW-1185">Reference proteome</keyword>
<dbReference type="GO" id="GO:0016020">
    <property type="term" value="C:membrane"/>
    <property type="evidence" value="ECO:0007669"/>
    <property type="project" value="TreeGrafter"/>
</dbReference>
<dbReference type="InterPro" id="IPR057326">
    <property type="entry name" value="KR_dom"/>
</dbReference>
<feature type="transmembrane region" description="Helical" evidence="5">
    <location>
        <begin position="314"/>
        <end position="336"/>
    </location>
</feature>
<feature type="compositionally biased region" description="Basic and acidic residues" evidence="4">
    <location>
        <begin position="276"/>
        <end position="296"/>
    </location>
</feature>
<feature type="domain" description="Ketoreductase" evidence="6">
    <location>
        <begin position="12"/>
        <end position="197"/>
    </location>
</feature>
<evidence type="ECO:0000256" key="2">
    <source>
        <dbReference type="ARBA" id="ARBA00023002"/>
    </source>
</evidence>
<evidence type="ECO:0000256" key="4">
    <source>
        <dbReference type="SAM" id="MobiDB-lite"/>
    </source>
</evidence>
<evidence type="ECO:0000313" key="8">
    <source>
        <dbReference type="Proteomes" id="UP000295096"/>
    </source>
</evidence>
<dbReference type="PROSITE" id="PS00061">
    <property type="entry name" value="ADH_SHORT"/>
    <property type="match status" value="1"/>
</dbReference>
<dbReference type="PRINTS" id="PR00081">
    <property type="entry name" value="GDHRDH"/>
</dbReference>
<reference evidence="7 8" key="1">
    <citation type="journal article" date="2016" name="J. Microbiol.">
        <title>Dankookia rubra gen. nov., sp. nov., an alphaproteobacterium isolated from sediment of a shallow stream.</title>
        <authorList>
            <person name="Kim W.H."/>
            <person name="Kim D.H."/>
            <person name="Kang K."/>
            <person name="Ahn T.Y."/>
        </authorList>
    </citation>
    <scope>NUCLEOTIDE SEQUENCE [LARGE SCALE GENOMIC DNA]</scope>
    <source>
        <strain evidence="7 8">JCM30602</strain>
    </source>
</reference>
<evidence type="ECO:0000256" key="5">
    <source>
        <dbReference type="SAM" id="Phobius"/>
    </source>
</evidence>
<evidence type="ECO:0000313" key="7">
    <source>
        <dbReference type="EMBL" id="TDH60056.1"/>
    </source>
</evidence>
<dbReference type="Pfam" id="PF00106">
    <property type="entry name" value="adh_short"/>
    <property type="match status" value="1"/>
</dbReference>
<dbReference type="InterPro" id="IPR036291">
    <property type="entry name" value="NAD(P)-bd_dom_sf"/>
</dbReference>
<dbReference type="SUPFAM" id="SSF51735">
    <property type="entry name" value="NAD(P)-binding Rossmann-fold domains"/>
    <property type="match status" value="1"/>
</dbReference>
<keyword evidence="5" id="KW-1133">Transmembrane helix</keyword>
<keyword evidence="2" id="KW-0560">Oxidoreductase</keyword>
<dbReference type="PANTHER" id="PTHR44196:SF1">
    <property type="entry name" value="DEHYDROGENASE_REDUCTASE SDR FAMILY MEMBER 7B"/>
    <property type="match status" value="1"/>
</dbReference>
<dbReference type="NCBIfam" id="NF005495">
    <property type="entry name" value="PRK07109.1"/>
    <property type="match status" value="1"/>
</dbReference>
<dbReference type="SMART" id="SM00822">
    <property type="entry name" value="PKS_KR"/>
    <property type="match status" value="1"/>
</dbReference>
<dbReference type="InterPro" id="IPR002347">
    <property type="entry name" value="SDR_fam"/>
</dbReference>
<comment type="caution">
    <text evidence="7">The sequence shown here is derived from an EMBL/GenBank/DDBJ whole genome shotgun (WGS) entry which is preliminary data.</text>
</comment>
<proteinExistence type="inferred from homology"/>
<dbReference type="Proteomes" id="UP000295096">
    <property type="component" value="Unassembled WGS sequence"/>
</dbReference>
<dbReference type="OrthoDB" id="9781689at2"/>
<protein>
    <submittedName>
        <fullName evidence="7">SDR family NAD(P)-dependent oxidoreductase</fullName>
    </submittedName>
</protein>
<sequence length="356" mass="38371">MPQIRLKPLSQQTIVITGASSGIGLATARRAVRAGARVFLISRNEAALRTIVEELRSRGGRADFAVADVGDKAALEAAAEKAQQAFGGFDSWVNDAGTSVYGTLEQTPIEDQKRLFDTNYWGVVHGSLIAAKALRGRGGAIVNVGSVLSDRAMILQGTYSASKHAVRGFTDALRMELERDGRPISVTLIKPSGIETGFQDHARNLLDSPGVRVPPPAYEPDLVARAILHACEHRKREIVVGFGGHAISLMGALFPRATDLALEMVGYPVQVSDKRPKPERYDNLYQPREDGTEKSLTRPVAPVRKTSLFLEAQLHPALTATVLAGLGALVLGAGAAQRMGSGHLMRDARRQVRRFV</sequence>
<feature type="region of interest" description="Disordered" evidence="4">
    <location>
        <begin position="276"/>
        <end position="297"/>
    </location>
</feature>
<evidence type="ECO:0000256" key="3">
    <source>
        <dbReference type="RuleBase" id="RU000363"/>
    </source>
</evidence>
<dbReference type="EMBL" id="SMSJ01000046">
    <property type="protein sequence ID" value="TDH60056.1"/>
    <property type="molecule type" value="Genomic_DNA"/>
</dbReference>
<gene>
    <name evidence="7" type="ORF">E2C06_24215</name>
</gene>
<name>A0A4R5QB58_9PROT</name>
<dbReference type="PANTHER" id="PTHR44196">
    <property type="entry name" value="DEHYDROGENASE/REDUCTASE SDR FAMILY MEMBER 7B"/>
    <property type="match status" value="1"/>
</dbReference>
<keyword evidence="5" id="KW-0812">Transmembrane</keyword>
<dbReference type="PRINTS" id="PR00080">
    <property type="entry name" value="SDRFAMILY"/>
</dbReference>
<evidence type="ECO:0000259" key="6">
    <source>
        <dbReference type="SMART" id="SM00822"/>
    </source>
</evidence>
<accession>A0A4R5QB58</accession>
<dbReference type="AlphaFoldDB" id="A0A4R5QB58"/>
<dbReference type="GO" id="GO:0016491">
    <property type="term" value="F:oxidoreductase activity"/>
    <property type="evidence" value="ECO:0007669"/>
    <property type="project" value="UniProtKB-KW"/>
</dbReference>
<keyword evidence="5" id="KW-0472">Membrane</keyword>
<dbReference type="Gene3D" id="3.40.50.720">
    <property type="entry name" value="NAD(P)-binding Rossmann-like Domain"/>
    <property type="match status" value="1"/>
</dbReference>
<comment type="similarity">
    <text evidence="1 3">Belongs to the short-chain dehydrogenases/reductases (SDR) family.</text>
</comment>
<organism evidence="7 8">
    <name type="scientific">Dankookia rubra</name>
    <dbReference type="NCBI Taxonomy" id="1442381"/>
    <lineage>
        <taxon>Bacteria</taxon>
        <taxon>Pseudomonadati</taxon>
        <taxon>Pseudomonadota</taxon>
        <taxon>Alphaproteobacteria</taxon>
        <taxon>Acetobacterales</taxon>
        <taxon>Roseomonadaceae</taxon>
        <taxon>Dankookia</taxon>
    </lineage>
</organism>
<dbReference type="RefSeq" id="WP_133291165.1">
    <property type="nucleotide sequence ID" value="NZ_SMSJ01000046.1"/>
</dbReference>
<dbReference type="InterPro" id="IPR020904">
    <property type="entry name" value="Sc_DH/Rdtase_CS"/>
</dbReference>